<dbReference type="GO" id="GO:0003677">
    <property type="term" value="F:DNA binding"/>
    <property type="evidence" value="ECO:0007669"/>
    <property type="project" value="UniProtKB-KW"/>
</dbReference>
<accession>A0A7C9RJB4</accession>
<organism evidence="5 6">
    <name type="scientific">Candidatus Afipia apatlaquensis</name>
    <dbReference type="NCBI Taxonomy" id="2712852"/>
    <lineage>
        <taxon>Bacteria</taxon>
        <taxon>Pseudomonadati</taxon>
        <taxon>Pseudomonadota</taxon>
        <taxon>Alphaproteobacteria</taxon>
        <taxon>Hyphomicrobiales</taxon>
        <taxon>Nitrobacteraceae</taxon>
        <taxon>Afipia</taxon>
    </lineage>
</organism>
<evidence type="ECO:0000256" key="3">
    <source>
        <dbReference type="ARBA" id="ARBA00023163"/>
    </source>
</evidence>
<evidence type="ECO:0000259" key="4">
    <source>
        <dbReference type="PROSITE" id="PS51118"/>
    </source>
</evidence>
<comment type="caution">
    <text evidence="5">The sequence shown here is derived from an EMBL/GenBank/DDBJ whole genome shotgun (WGS) entry which is preliminary data.</text>
</comment>
<dbReference type="SUPFAM" id="SSF46785">
    <property type="entry name" value="Winged helix' DNA-binding domain"/>
    <property type="match status" value="1"/>
</dbReference>
<keyword evidence="6" id="KW-1185">Reference proteome</keyword>
<proteinExistence type="predicted"/>
<reference evidence="5" key="1">
    <citation type="submission" date="2020-02" db="EMBL/GenBank/DDBJ databases">
        <title>Draft genome sequence of Candidatus Afipia apatlaquensis IBT-C3, a potential strain for decolorization of textile dyes.</title>
        <authorList>
            <person name="Sanchez-Reyes A."/>
            <person name="Breton-Deval L."/>
            <person name="Mangelson H."/>
            <person name="Sanchez-Flores A."/>
        </authorList>
    </citation>
    <scope>NUCLEOTIDE SEQUENCE [LARGE SCALE GENOMIC DNA]</scope>
    <source>
        <strain evidence="5">IBT-C3</strain>
    </source>
</reference>
<feature type="domain" description="HTH hxlR-type" evidence="4">
    <location>
        <begin position="13"/>
        <end position="110"/>
    </location>
</feature>
<protein>
    <submittedName>
        <fullName evidence="5">Helix-turn-helix transcriptional regulator</fullName>
    </submittedName>
</protein>
<evidence type="ECO:0000256" key="2">
    <source>
        <dbReference type="ARBA" id="ARBA00023125"/>
    </source>
</evidence>
<keyword evidence="2" id="KW-0238">DNA-binding</keyword>
<keyword evidence="3" id="KW-0804">Transcription</keyword>
<dbReference type="InterPro" id="IPR036390">
    <property type="entry name" value="WH_DNA-bd_sf"/>
</dbReference>
<sequence length="167" mass="18639">MKGKKTELAPAQCAVARALDVVGDWWSLLIVREALFGRNRFSEFQKNIGLAKNILSVRLKKLVQYDVLVMEPDTEAATSHRYILTERGHRLALVIAALWQWGEENCFQSEGFDLGLADRETGELLAKLELKTLSGRSLDGGRLELAVRTRTDAEKLKVMALKDSAPA</sequence>
<dbReference type="Proteomes" id="UP000480266">
    <property type="component" value="Unassembled WGS sequence"/>
</dbReference>
<dbReference type="PANTHER" id="PTHR33204">
    <property type="entry name" value="TRANSCRIPTIONAL REGULATOR, MARR FAMILY"/>
    <property type="match status" value="1"/>
</dbReference>
<dbReference type="AlphaFoldDB" id="A0A7C9RJB4"/>
<dbReference type="Gene3D" id="1.10.10.10">
    <property type="entry name" value="Winged helix-like DNA-binding domain superfamily/Winged helix DNA-binding domain"/>
    <property type="match status" value="1"/>
</dbReference>
<name>A0A7C9RJB4_9BRAD</name>
<evidence type="ECO:0000313" key="5">
    <source>
        <dbReference type="EMBL" id="NGX98739.1"/>
    </source>
</evidence>
<dbReference type="EMBL" id="JAAMRR010001382">
    <property type="protein sequence ID" value="NGX98739.1"/>
    <property type="molecule type" value="Genomic_DNA"/>
</dbReference>
<evidence type="ECO:0000313" key="6">
    <source>
        <dbReference type="Proteomes" id="UP000480266"/>
    </source>
</evidence>
<evidence type="ECO:0000256" key="1">
    <source>
        <dbReference type="ARBA" id="ARBA00023015"/>
    </source>
</evidence>
<dbReference type="InterPro" id="IPR036388">
    <property type="entry name" value="WH-like_DNA-bd_sf"/>
</dbReference>
<dbReference type="Pfam" id="PF01638">
    <property type="entry name" value="HxlR"/>
    <property type="match status" value="1"/>
</dbReference>
<keyword evidence="1" id="KW-0805">Transcription regulation</keyword>
<dbReference type="InterPro" id="IPR002577">
    <property type="entry name" value="HTH_HxlR"/>
</dbReference>
<dbReference type="PROSITE" id="PS51118">
    <property type="entry name" value="HTH_HXLR"/>
    <property type="match status" value="1"/>
</dbReference>
<dbReference type="PANTHER" id="PTHR33204:SF18">
    <property type="entry name" value="TRANSCRIPTIONAL REGULATORY PROTEIN"/>
    <property type="match status" value="1"/>
</dbReference>
<gene>
    <name evidence="5" type="ORF">G4V63_27095</name>
</gene>